<dbReference type="Pfam" id="PF00621">
    <property type="entry name" value="RhoGEF"/>
    <property type="match status" value="1"/>
</dbReference>
<dbReference type="EMBL" id="LNIX01000032">
    <property type="protein sequence ID" value="OXA40713.1"/>
    <property type="molecule type" value="Genomic_DNA"/>
</dbReference>
<feature type="compositionally biased region" description="Low complexity" evidence="1">
    <location>
        <begin position="328"/>
        <end position="347"/>
    </location>
</feature>
<dbReference type="GO" id="GO:0005085">
    <property type="term" value="F:guanyl-nucleotide exchange factor activity"/>
    <property type="evidence" value="ECO:0007669"/>
    <property type="project" value="InterPro"/>
</dbReference>
<evidence type="ECO:0000256" key="1">
    <source>
        <dbReference type="SAM" id="MobiDB-lite"/>
    </source>
</evidence>
<dbReference type="STRING" id="158441.A0A226D6D5"/>
<dbReference type="InterPro" id="IPR001331">
    <property type="entry name" value="GDS_CDC24_CS"/>
</dbReference>
<dbReference type="SUPFAM" id="SSF48065">
    <property type="entry name" value="DBL homology domain (DH-domain)"/>
    <property type="match status" value="1"/>
</dbReference>
<name>A0A226D6D5_FOLCA</name>
<feature type="compositionally biased region" description="Low complexity" evidence="1">
    <location>
        <begin position="443"/>
        <end position="454"/>
    </location>
</feature>
<protein>
    <submittedName>
        <fullName evidence="3">Pleckstrin y domain-containing family G member 7</fullName>
    </submittedName>
</protein>
<dbReference type="InterPro" id="IPR001849">
    <property type="entry name" value="PH_domain"/>
</dbReference>
<reference evidence="3 4" key="1">
    <citation type="submission" date="2015-12" db="EMBL/GenBank/DDBJ databases">
        <title>The genome of Folsomia candida.</title>
        <authorList>
            <person name="Faddeeva A."/>
            <person name="Derks M.F."/>
            <person name="Anvar Y."/>
            <person name="Smit S."/>
            <person name="Van Straalen N."/>
            <person name="Roelofs D."/>
        </authorList>
    </citation>
    <scope>NUCLEOTIDE SEQUENCE [LARGE SCALE GENOMIC DNA]</scope>
    <source>
        <strain evidence="3 4">VU population</strain>
        <tissue evidence="3">Whole body</tissue>
    </source>
</reference>
<feature type="compositionally biased region" description="Gly residues" evidence="1">
    <location>
        <begin position="423"/>
        <end position="432"/>
    </location>
</feature>
<keyword evidence="4" id="KW-1185">Reference proteome</keyword>
<dbReference type="InterPro" id="IPR035899">
    <property type="entry name" value="DBL_dom_sf"/>
</dbReference>
<evidence type="ECO:0000313" key="4">
    <source>
        <dbReference type="Proteomes" id="UP000198287"/>
    </source>
</evidence>
<feature type="region of interest" description="Disordered" evidence="1">
    <location>
        <begin position="328"/>
        <end position="348"/>
    </location>
</feature>
<organism evidence="3 4">
    <name type="scientific">Folsomia candida</name>
    <name type="common">Springtail</name>
    <dbReference type="NCBI Taxonomy" id="158441"/>
    <lineage>
        <taxon>Eukaryota</taxon>
        <taxon>Metazoa</taxon>
        <taxon>Ecdysozoa</taxon>
        <taxon>Arthropoda</taxon>
        <taxon>Hexapoda</taxon>
        <taxon>Collembola</taxon>
        <taxon>Entomobryomorpha</taxon>
        <taxon>Isotomoidea</taxon>
        <taxon>Isotomidae</taxon>
        <taxon>Proisotominae</taxon>
        <taxon>Folsomia</taxon>
    </lineage>
</organism>
<comment type="caution">
    <text evidence="3">The sequence shown here is derived from an EMBL/GenBank/DDBJ whole genome shotgun (WGS) entry which is preliminary data.</text>
</comment>
<sequence>MTKPLKGFRHKSHCYPPPPLLLLNRIQNELHVKILGRLSPIKGAQPPFGSLELSPSMSQNLLLSPGSHHHHMLAGASGLPCPHRLSGVSAASSLGGGGIGAAGTSCGGNTVPSSRGGSIVSSSCVEELPLVGPPASALTRRPALVPPKLIPDHDYDGDGDGKDGKSWGRCSSDDLSTSPRNRRSSIVVIPPMQICPGDLLVYGKVLSQRKSLLGTPIESPSPIPTIFDSDSNQSRKGKVTWSLLKLFERSSRSKGGPSGTLEEIMNLIQPCDFSDPKLSRFKGMVWSDFVAHVCNQKTKKSGSVVSSGSSSGPSTSSSVNDFKYGAAGPSSAVAGPSTSSSTSPPTALKVSMTTSGAMATVMSSPTKTVNPAPSKPLVRKRMGLMRTMSDRCLERRITPALFRAQGFLMSEKLVEGKEPESGGPSGACGGGESSPPPVPAIPDPAATATNLAAAGPSTSRKSSSDETDPEQRQKLRQKEALWDLFQSECSFLYDHLMVLKNVFMEPLKRIQVEGFAMYAEPELLFGNLDELCAVTYAFCKEFIHLLLTLTDLAGSLPTMQVLAKLFEPSSKARAMSQAYHRYALNYINALNYLETLRRHVEFCDFEKLCMKDPRCKKLQLTDLLVSPVQHLMKVPLILKDIQGRTAEPQEKALIVQILEIQENSIRELDDKMRWLKNFERLLEIQRNIVWPSILEMEPKTWVPDFLRVALGRQPCDSIIVSPRRQIIYEGLLQLWDTGKSSECYVILFDDMLLITRRKKGLSKKKSSLTENWQSACGKSGPVVGGEGSGPNHRYIVYRQPISLDRFFIHDIADGETNSTKLDSSFVLVSLNRFQQIIANTWLIKLKSTQDKWKRTLQTTVFRGVRSSTDSGQSNVASSILGLAHNKSFLHRHNTCESSN</sequence>
<feature type="region of interest" description="Disordered" evidence="1">
    <location>
        <begin position="415"/>
        <end position="473"/>
    </location>
</feature>
<dbReference type="OMA" id="QSECAFL"/>
<feature type="compositionally biased region" description="Basic and acidic residues" evidence="1">
    <location>
        <begin position="150"/>
        <end position="166"/>
    </location>
</feature>
<evidence type="ECO:0000313" key="3">
    <source>
        <dbReference type="EMBL" id="OXA40713.1"/>
    </source>
</evidence>
<dbReference type="InterPro" id="IPR011993">
    <property type="entry name" value="PH-like_dom_sf"/>
</dbReference>
<dbReference type="GO" id="GO:0007266">
    <property type="term" value="P:Rho protein signal transduction"/>
    <property type="evidence" value="ECO:0007669"/>
    <property type="project" value="TreeGrafter"/>
</dbReference>
<dbReference type="PANTHER" id="PTHR13217">
    <property type="entry name" value="PLECKSTRIN HOMOLOGY DOMAIN-CONTAINING FAMILY G MEMBER 7"/>
    <property type="match status" value="1"/>
</dbReference>
<dbReference type="SMART" id="SM00325">
    <property type="entry name" value="RhoGEF"/>
    <property type="match status" value="1"/>
</dbReference>
<dbReference type="SMART" id="SM00233">
    <property type="entry name" value="PH"/>
    <property type="match status" value="1"/>
</dbReference>
<dbReference type="InterPro" id="IPR000219">
    <property type="entry name" value="DH_dom"/>
</dbReference>
<feature type="region of interest" description="Disordered" evidence="1">
    <location>
        <begin position="134"/>
        <end position="183"/>
    </location>
</feature>
<evidence type="ECO:0000259" key="2">
    <source>
        <dbReference type="PROSITE" id="PS50010"/>
    </source>
</evidence>
<dbReference type="InterPro" id="IPR040181">
    <property type="entry name" value="PKHG5/7"/>
</dbReference>
<dbReference type="Gene3D" id="2.30.29.30">
    <property type="entry name" value="Pleckstrin-homology domain (PH domain)/Phosphotyrosine-binding domain (PTB)"/>
    <property type="match status" value="1"/>
</dbReference>
<feature type="domain" description="DH" evidence="2">
    <location>
        <begin position="476"/>
        <end position="671"/>
    </location>
</feature>
<proteinExistence type="predicted"/>
<gene>
    <name evidence="3" type="ORF">Fcan01_24590</name>
</gene>
<dbReference type="PROSITE" id="PS00741">
    <property type="entry name" value="DH_1"/>
    <property type="match status" value="1"/>
</dbReference>
<dbReference type="AlphaFoldDB" id="A0A226D6D5"/>
<dbReference type="Gene3D" id="1.20.900.10">
    <property type="entry name" value="Dbl homology (DH) domain"/>
    <property type="match status" value="1"/>
</dbReference>
<accession>A0A226D6D5</accession>
<dbReference type="PANTHER" id="PTHR13217:SF6">
    <property type="entry name" value="PLECKSTRIN HOMOLOGY DOMAIN-CONTAINING FAMILY G MEMBER 7"/>
    <property type="match status" value="1"/>
</dbReference>
<dbReference type="Proteomes" id="UP000198287">
    <property type="component" value="Unassembled WGS sequence"/>
</dbReference>
<dbReference type="PROSITE" id="PS50010">
    <property type="entry name" value="DH_2"/>
    <property type="match status" value="1"/>
</dbReference>
<dbReference type="OrthoDB" id="5585231at2759"/>
<dbReference type="SUPFAM" id="SSF50729">
    <property type="entry name" value="PH domain-like"/>
    <property type="match status" value="1"/>
</dbReference>